<dbReference type="RefSeq" id="WP_205134070.1">
    <property type="nucleotide sequence ID" value="NZ_JACSNT010000012.1"/>
</dbReference>
<organism evidence="2 3">
    <name type="scientific">Anaerotignum lactatifermentans</name>
    <dbReference type="NCBI Taxonomy" id="160404"/>
    <lineage>
        <taxon>Bacteria</taxon>
        <taxon>Bacillati</taxon>
        <taxon>Bacillota</taxon>
        <taxon>Clostridia</taxon>
        <taxon>Lachnospirales</taxon>
        <taxon>Anaerotignaceae</taxon>
        <taxon>Anaerotignum</taxon>
    </lineage>
</organism>
<accession>A0ABS2GA31</accession>
<comment type="caution">
    <text evidence="2">The sequence shown here is derived from an EMBL/GenBank/DDBJ whole genome shotgun (WGS) entry which is preliminary data.</text>
</comment>
<keyword evidence="3" id="KW-1185">Reference proteome</keyword>
<protein>
    <submittedName>
        <fullName evidence="2">PaaI family thioesterase</fullName>
    </submittedName>
</protein>
<feature type="domain" description="Thioesterase" evidence="1">
    <location>
        <begin position="68"/>
        <end position="138"/>
    </location>
</feature>
<dbReference type="Gene3D" id="3.10.129.10">
    <property type="entry name" value="Hotdog Thioesterase"/>
    <property type="match status" value="1"/>
</dbReference>
<dbReference type="Proteomes" id="UP000729290">
    <property type="component" value="Unassembled WGS sequence"/>
</dbReference>
<dbReference type="InterPro" id="IPR006683">
    <property type="entry name" value="Thioestr_dom"/>
</dbReference>
<evidence type="ECO:0000313" key="3">
    <source>
        <dbReference type="Proteomes" id="UP000729290"/>
    </source>
</evidence>
<evidence type="ECO:0000259" key="1">
    <source>
        <dbReference type="Pfam" id="PF03061"/>
    </source>
</evidence>
<dbReference type="InterPro" id="IPR029069">
    <property type="entry name" value="HotDog_dom_sf"/>
</dbReference>
<name>A0ABS2GA31_9FIRM</name>
<sequence length="160" mass="18393">MIYLTEEHSSQEEMLAWLKQLENPEFGLIKDSVLQLLQPKVISCDYENRTAEFAFAVQEWQLNPEKGLHGGIIVTGFDVSFGLLCHYYAKQHMISTISIDTTFLKPVMETDTIHYKVRINRMGHTIYHLTAEARLERDDILAAVSNATFMKLEQTFPTPV</sequence>
<reference evidence="2 3" key="1">
    <citation type="journal article" date="2021" name="Sci. Rep.">
        <title>The distribution of antibiotic resistance genes in chicken gut microbiota commensals.</title>
        <authorList>
            <person name="Juricova H."/>
            <person name="Matiasovicova J."/>
            <person name="Kubasova T."/>
            <person name="Cejkova D."/>
            <person name="Rychlik I."/>
        </authorList>
    </citation>
    <scope>NUCLEOTIDE SEQUENCE [LARGE SCALE GENOMIC DNA]</scope>
    <source>
        <strain evidence="2 3">An431b</strain>
    </source>
</reference>
<dbReference type="Pfam" id="PF03061">
    <property type="entry name" value="4HBT"/>
    <property type="match status" value="1"/>
</dbReference>
<dbReference type="CDD" id="cd03443">
    <property type="entry name" value="PaaI_thioesterase"/>
    <property type="match status" value="1"/>
</dbReference>
<dbReference type="SUPFAM" id="SSF54637">
    <property type="entry name" value="Thioesterase/thiol ester dehydrase-isomerase"/>
    <property type="match status" value="1"/>
</dbReference>
<gene>
    <name evidence="2" type="ORF">H9X83_09140</name>
</gene>
<dbReference type="EMBL" id="JACSNV010000012">
    <property type="protein sequence ID" value="MBM6878319.1"/>
    <property type="molecule type" value="Genomic_DNA"/>
</dbReference>
<evidence type="ECO:0000313" key="2">
    <source>
        <dbReference type="EMBL" id="MBM6878319.1"/>
    </source>
</evidence>
<proteinExistence type="predicted"/>